<organism evidence="2 3">
    <name type="scientific">Monilinia laxa</name>
    <name type="common">Brown rot fungus</name>
    <name type="synonym">Sclerotinia laxa</name>
    <dbReference type="NCBI Taxonomy" id="61186"/>
    <lineage>
        <taxon>Eukaryota</taxon>
        <taxon>Fungi</taxon>
        <taxon>Dikarya</taxon>
        <taxon>Ascomycota</taxon>
        <taxon>Pezizomycotina</taxon>
        <taxon>Leotiomycetes</taxon>
        <taxon>Helotiales</taxon>
        <taxon>Sclerotiniaceae</taxon>
        <taxon>Monilinia</taxon>
    </lineage>
</organism>
<sequence length="406" mass="47359">MSKAYEPHFTADLKIPEQPPRGRDISDYIPLQPGRQQVENDEVAPFDVLQWLSVFYGQTVPPLPVINHKTDIDELPDQRLQQTMEEYQLFTPTVKKKRLQPFTEIGVDGFPLVEKTQFNIVRSFPADRQYHEQQNLIWIISNSYYRAVAWCIYGNWEFWPQVKAQHRTYVNRALENKDHPRNFTYKHLNQTQKGHNNLNLKERLGIPYCAIRHEDIQQVTADLYGIFLVVFTYQPKGQAIKRGGVLPDQAAKHFAPTLRGDFNHPHKFIRLSIGTMPENMKQYPNSKQMSIWQIYEPMMPNLTLPARPSDFKYVRPSFENTKEYLPEDIKEEDAEGYVHPWRRIWGNAPGILAPLTHPPRWPRGIPTCGEGDINIALGCTYGEESKDPKIKLRKIPVWVRSKEVES</sequence>
<evidence type="ECO:0000313" key="3">
    <source>
        <dbReference type="Proteomes" id="UP000326757"/>
    </source>
</evidence>
<name>A0A5N6KGP1_MONLA</name>
<keyword evidence="3" id="KW-1185">Reference proteome</keyword>
<comment type="caution">
    <text evidence="2">The sequence shown here is derived from an EMBL/GenBank/DDBJ whole genome shotgun (WGS) entry which is preliminary data.</text>
</comment>
<dbReference type="OrthoDB" id="3540583at2759"/>
<dbReference type="Proteomes" id="UP000326757">
    <property type="component" value="Unassembled WGS sequence"/>
</dbReference>
<reference evidence="2 3" key="1">
    <citation type="submission" date="2019-06" db="EMBL/GenBank/DDBJ databases">
        <title>Genome Sequence of the Brown Rot Fungal Pathogen Monilinia laxa.</title>
        <authorList>
            <person name="De Miccolis Angelini R.M."/>
            <person name="Landi L."/>
            <person name="Abate D."/>
            <person name="Pollastro S."/>
            <person name="Romanazzi G."/>
            <person name="Faretra F."/>
        </authorList>
    </citation>
    <scope>NUCLEOTIDE SEQUENCE [LARGE SCALE GENOMIC DNA]</scope>
    <source>
        <strain evidence="2 3">Mlax316</strain>
    </source>
</reference>
<evidence type="ECO:0000256" key="1">
    <source>
        <dbReference type="SAM" id="MobiDB-lite"/>
    </source>
</evidence>
<dbReference type="EMBL" id="VIGI01000003">
    <property type="protein sequence ID" value="KAB8302954.1"/>
    <property type="molecule type" value="Genomic_DNA"/>
</dbReference>
<gene>
    <name evidence="2" type="ORF">EYC80_006269</name>
</gene>
<protein>
    <submittedName>
        <fullName evidence="2">Uncharacterized protein</fullName>
    </submittedName>
</protein>
<dbReference type="AlphaFoldDB" id="A0A5N6KGP1"/>
<evidence type="ECO:0000313" key="2">
    <source>
        <dbReference type="EMBL" id="KAB8302954.1"/>
    </source>
</evidence>
<feature type="region of interest" description="Disordered" evidence="1">
    <location>
        <begin position="1"/>
        <end position="26"/>
    </location>
</feature>
<accession>A0A5N6KGP1</accession>
<proteinExistence type="predicted"/>